<accession>A0A9P4H793</accession>
<sequence length="930" mass="106343">MLGSVLLPSRPSGLRSNTYTSGSAPPLPPRRNSLSTAPAAQTAKLQLKISTLPNTDTTMDSRYKRSSSPRRYANPGRSSTGTFADPSPRTSAERIGGSLHPSTYYVPSSSGSRGTGGTTSTVSSSYGRPRRNTGEAMTRPTAPSTSMPIRTPYTPHGHLDRPSSPLAKSWDKRGDTYITQGPTRTQHKKIYSVDDTSHSTQLVAERELELARSHRDSIDRGYGGVTSGGRTYHNSSKPPARLTDLGDDGYSYTDPASMYRDTEPAWRRPRAGSLERTSRPSSMIVDRPARSSARELGPPPSVRGFDKINKNIPRSHGRSSSIDRSREIPKYDLYPDETPSRSSSTRQHAPAIHQEPRDHRRDTYHDPYDRRDRENENRRHNTVDHLPDREVSTRGFGIAPANPALAHDHHALDREPIWKPQDTALPRPDEYGSQYHSSHRADARMPDPRSSRDRDLAPPPPPPQAAAAAAYDNYDKRPREREPRERENSSSYVPAVAGAATGVAATLGAAGYMKSRDREKDRESSEERERERERERRRAYDALDSRDKEDRRDRRSDDRDDKRERRPDERRDVPPPAPAYAPPPEADRKPRERRYEDDDKERSSRKAPSSEGSGDERPRHYVDRDAERRESERRREPAQKEAPLDPDEDYRRRVQAEAERSSRAARDRDQGDSDRERERRPRKDEADRSRVPEERSRASPPTAREPPSSRYDERSSSVYDANLVQEPESFDKLQSDQPSKSVTIVAPPKEAAPPVKGILRKPTEKFPEEPEPIREGVAPHKDALKGKDIPIGARWTRIDRRLVNPEALEEAKERFEERMDCVIVLRVLTKQEIQKLADRTKRLREKRGKFSGKSCEEYDDRDDRDRGDRDKRSSHHGSRDDRDDEDRDRGRDRDRERRRRYDDDDASEYDDLGRERERERDRPKMLEPAR</sequence>
<evidence type="ECO:0000313" key="3">
    <source>
        <dbReference type="EMBL" id="KAF2028237.1"/>
    </source>
</evidence>
<feature type="compositionally biased region" description="Polar residues" evidence="1">
    <location>
        <begin position="228"/>
        <end position="237"/>
    </location>
</feature>
<feature type="compositionally biased region" description="Basic and acidic residues" evidence="1">
    <location>
        <begin position="585"/>
        <end position="604"/>
    </location>
</feature>
<dbReference type="PANTHER" id="PTHR42081:SF1">
    <property type="entry name" value="ZINC FINGER PROTEIN DHHC DOMAIN CONTAINING PROTEIN"/>
    <property type="match status" value="1"/>
</dbReference>
<feature type="region of interest" description="Disordered" evidence="1">
    <location>
        <begin position="219"/>
        <end position="402"/>
    </location>
</feature>
<feature type="compositionally biased region" description="Low complexity" evidence="1">
    <location>
        <begin position="745"/>
        <end position="756"/>
    </location>
</feature>
<feature type="compositionally biased region" description="Pro residues" evidence="1">
    <location>
        <begin position="574"/>
        <end position="584"/>
    </location>
</feature>
<dbReference type="EMBL" id="ML978215">
    <property type="protein sequence ID" value="KAF2028237.1"/>
    <property type="molecule type" value="Genomic_DNA"/>
</dbReference>
<feature type="compositionally biased region" description="Basic and acidic residues" evidence="1">
    <location>
        <begin position="911"/>
        <end position="930"/>
    </location>
</feature>
<feature type="compositionally biased region" description="Low complexity" evidence="1">
    <location>
        <begin position="108"/>
        <end position="125"/>
    </location>
</feature>
<feature type="region of interest" description="Disordered" evidence="1">
    <location>
        <begin position="419"/>
        <end position="785"/>
    </location>
</feature>
<dbReference type="InterPro" id="IPR058348">
    <property type="entry name" value="DUF8035"/>
</dbReference>
<dbReference type="PANTHER" id="PTHR42081">
    <property type="entry name" value="ZINC FINGER PROTEIN DHHC DOMAIN CONTAINING PROTEIN"/>
    <property type="match status" value="1"/>
</dbReference>
<evidence type="ECO:0000256" key="1">
    <source>
        <dbReference type="SAM" id="MobiDB-lite"/>
    </source>
</evidence>
<proteinExistence type="predicted"/>
<feature type="compositionally biased region" description="Basic and acidic residues" evidence="1">
    <location>
        <begin position="861"/>
        <end position="902"/>
    </location>
</feature>
<feature type="compositionally biased region" description="Basic and acidic residues" evidence="1">
    <location>
        <begin position="761"/>
        <end position="785"/>
    </location>
</feature>
<feature type="compositionally biased region" description="Basic and acidic residues" evidence="1">
    <location>
        <begin position="473"/>
        <end position="488"/>
    </location>
</feature>
<feature type="compositionally biased region" description="Basic and acidic residues" evidence="1">
    <location>
        <begin position="614"/>
        <end position="697"/>
    </location>
</feature>
<name>A0A9P4H793_9PLEO</name>
<evidence type="ECO:0000259" key="2">
    <source>
        <dbReference type="Pfam" id="PF26118"/>
    </source>
</evidence>
<feature type="compositionally biased region" description="Basic and acidic residues" evidence="1">
    <location>
        <begin position="321"/>
        <end position="330"/>
    </location>
</feature>
<feature type="compositionally biased region" description="Low complexity" evidence="1">
    <location>
        <begin position="495"/>
        <end position="511"/>
    </location>
</feature>
<feature type="compositionally biased region" description="Basic and acidic residues" evidence="1">
    <location>
        <begin position="354"/>
        <end position="392"/>
    </location>
</feature>
<feature type="compositionally biased region" description="Basic and acidic residues" evidence="1">
    <location>
        <begin position="439"/>
        <end position="456"/>
    </location>
</feature>
<gene>
    <name evidence="3" type="ORF">EK21DRAFT_101964</name>
</gene>
<feature type="compositionally biased region" description="Polar residues" evidence="1">
    <location>
        <begin position="14"/>
        <end position="23"/>
    </location>
</feature>
<feature type="domain" description="DUF8035" evidence="2">
    <location>
        <begin position="793"/>
        <end position="845"/>
    </location>
</feature>
<feature type="compositionally biased region" description="Polar residues" evidence="1">
    <location>
        <begin position="48"/>
        <end position="60"/>
    </location>
</feature>
<feature type="region of interest" description="Disordered" evidence="1">
    <location>
        <begin position="840"/>
        <end position="930"/>
    </location>
</feature>
<organism evidence="3 4">
    <name type="scientific">Setomelanomma holmii</name>
    <dbReference type="NCBI Taxonomy" id="210430"/>
    <lineage>
        <taxon>Eukaryota</taxon>
        <taxon>Fungi</taxon>
        <taxon>Dikarya</taxon>
        <taxon>Ascomycota</taxon>
        <taxon>Pezizomycotina</taxon>
        <taxon>Dothideomycetes</taxon>
        <taxon>Pleosporomycetidae</taxon>
        <taxon>Pleosporales</taxon>
        <taxon>Pleosporineae</taxon>
        <taxon>Phaeosphaeriaceae</taxon>
        <taxon>Setomelanomma</taxon>
    </lineage>
</organism>
<dbReference type="AlphaFoldDB" id="A0A9P4H793"/>
<reference evidence="3" key="1">
    <citation type="journal article" date="2020" name="Stud. Mycol.">
        <title>101 Dothideomycetes genomes: a test case for predicting lifestyles and emergence of pathogens.</title>
        <authorList>
            <person name="Haridas S."/>
            <person name="Albert R."/>
            <person name="Binder M."/>
            <person name="Bloem J."/>
            <person name="Labutti K."/>
            <person name="Salamov A."/>
            <person name="Andreopoulos B."/>
            <person name="Baker S."/>
            <person name="Barry K."/>
            <person name="Bills G."/>
            <person name="Bluhm B."/>
            <person name="Cannon C."/>
            <person name="Castanera R."/>
            <person name="Culley D."/>
            <person name="Daum C."/>
            <person name="Ezra D."/>
            <person name="Gonzalez J."/>
            <person name="Henrissat B."/>
            <person name="Kuo A."/>
            <person name="Liang C."/>
            <person name="Lipzen A."/>
            <person name="Lutzoni F."/>
            <person name="Magnuson J."/>
            <person name="Mondo S."/>
            <person name="Nolan M."/>
            <person name="Ohm R."/>
            <person name="Pangilinan J."/>
            <person name="Park H.-J."/>
            <person name="Ramirez L."/>
            <person name="Alfaro M."/>
            <person name="Sun H."/>
            <person name="Tritt A."/>
            <person name="Yoshinaga Y."/>
            <person name="Zwiers L.-H."/>
            <person name="Turgeon B."/>
            <person name="Goodwin S."/>
            <person name="Spatafora J."/>
            <person name="Crous P."/>
            <person name="Grigoriev I."/>
        </authorList>
    </citation>
    <scope>NUCLEOTIDE SEQUENCE</scope>
    <source>
        <strain evidence="3">CBS 110217</strain>
    </source>
</reference>
<keyword evidence="4" id="KW-1185">Reference proteome</keyword>
<feature type="compositionally biased region" description="Basic and acidic residues" evidence="1">
    <location>
        <begin position="514"/>
        <end position="573"/>
    </location>
</feature>
<feature type="compositionally biased region" description="Basic residues" evidence="1">
    <location>
        <begin position="841"/>
        <end position="850"/>
    </location>
</feature>
<evidence type="ECO:0000313" key="4">
    <source>
        <dbReference type="Proteomes" id="UP000799777"/>
    </source>
</evidence>
<dbReference type="OrthoDB" id="5418088at2759"/>
<comment type="caution">
    <text evidence="3">The sequence shown here is derived from an EMBL/GenBank/DDBJ whole genome shotgun (WGS) entry which is preliminary data.</text>
</comment>
<dbReference type="Proteomes" id="UP000799777">
    <property type="component" value="Unassembled WGS sequence"/>
</dbReference>
<feature type="region of interest" description="Disordered" evidence="1">
    <location>
        <begin position="1"/>
        <end position="184"/>
    </location>
</feature>
<dbReference type="Pfam" id="PF26118">
    <property type="entry name" value="DUF8035"/>
    <property type="match status" value="1"/>
</dbReference>
<protein>
    <recommendedName>
        <fullName evidence="2">DUF8035 domain-containing protein</fullName>
    </recommendedName>
</protein>